<dbReference type="PROSITE" id="PS50115">
    <property type="entry name" value="ARFGAP"/>
    <property type="match status" value="1"/>
</dbReference>
<dbReference type="InterPro" id="IPR001164">
    <property type="entry name" value="ArfGAP_dom"/>
</dbReference>
<feature type="compositionally biased region" description="Pro residues" evidence="6">
    <location>
        <begin position="340"/>
        <end position="354"/>
    </location>
</feature>
<dbReference type="Gene3D" id="1.10.220.150">
    <property type="entry name" value="Arf GTPase activating protein"/>
    <property type="match status" value="1"/>
</dbReference>
<dbReference type="GO" id="GO:0000139">
    <property type="term" value="C:Golgi membrane"/>
    <property type="evidence" value="ECO:0007669"/>
    <property type="project" value="TreeGrafter"/>
</dbReference>
<dbReference type="GO" id="GO:0032012">
    <property type="term" value="P:regulation of ARF protein signal transduction"/>
    <property type="evidence" value="ECO:0007669"/>
    <property type="project" value="TreeGrafter"/>
</dbReference>
<keyword evidence="3 5" id="KW-0863">Zinc-finger</keyword>
<evidence type="ECO:0000313" key="8">
    <source>
        <dbReference type="EMBL" id="CAG9781705.1"/>
    </source>
</evidence>
<evidence type="ECO:0000256" key="3">
    <source>
        <dbReference type="ARBA" id="ARBA00022771"/>
    </source>
</evidence>
<dbReference type="PANTHER" id="PTHR46395">
    <property type="entry name" value="ADP-RIBOSYLATION FACTOR GTPASE-ACTIVATING PROTEIN 1"/>
    <property type="match status" value="1"/>
</dbReference>
<protein>
    <recommendedName>
        <fullName evidence="7">Arf-GAP domain-containing protein</fullName>
    </recommendedName>
</protein>
<dbReference type="InterPro" id="IPR037278">
    <property type="entry name" value="ARFGAP/RecO"/>
</dbReference>
<evidence type="ECO:0000256" key="4">
    <source>
        <dbReference type="ARBA" id="ARBA00022833"/>
    </source>
</evidence>
<gene>
    <name evidence="8" type="ORF">DIATSA_LOCUS34</name>
</gene>
<feature type="compositionally biased region" description="Polar residues" evidence="6">
    <location>
        <begin position="286"/>
        <end position="318"/>
    </location>
</feature>
<dbReference type="GO" id="GO:0005096">
    <property type="term" value="F:GTPase activator activity"/>
    <property type="evidence" value="ECO:0007669"/>
    <property type="project" value="UniProtKB-KW"/>
</dbReference>
<keyword evidence="9" id="KW-1185">Reference proteome</keyword>
<dbReference type="CDD" id="cd08830">
    <property type="entry name" value="ArfGap_ArfGap1"/>
    <property type="match status" value="1"/>
</dbReference>
<dbReference type="PRINTS" id="PR00405">
    <property type="entry name" value="REVINTRACTNG"/>
</dbReference>
<feature type="compositionally biased region" description="Gly residues" evidence="6">
    <location>
        <begin position="270"/>
        <end position="281"/>
    </location>
</feature>
<dbReference type="GO" id="GO:0008270">
    <property type="term" value="F:zinc ion binding"/>
    <property type="evidence" value="ECO:0007669"/>
    <property type="project" value="UniProtKB-KW"/>
</dbReference>
<dbReference type="SMART" id="SM00105">
    <property type="entry name" value="ArfGap"/>
    <property type="match status" value="1"/>
</dbReference>
<proteinExistence type="predicted"/>
<dbReference type="SUPFAM" id="SSF57863">
    <property type="entry name" value="ArfGap/RecO-like zinc finger"/>
    <property type="match status" value="1"/>
</dbReference>
<evidence type="ECO:0000259" key="7">
    <source>
        <dbReference type="PROSITE" id="PS50115"/>
    </source>
</evidence>
<dbReference type="GO" id="GO:0030100">
    <property type="term" value="P:regulation of endocytosis"/>
    <property type="evidence" value="ECO:0007669"/>
    <property type="project" value="TreeGrafter"/>
</dbReference>
<keyword evidence="2" id="KW-0479">Metal-binding</keyword>
<dbReference type="PANTHER" id="PTHR46395:SF1">
    <property type="entry name" value="ADP-RIBOSYLATION FACTOR GTPASE-ACTIVATING PROTEIN 1"/>
    <property type="match status" value="1"/>
</dbReference>
<dbReference type="Proteomes" id="UP001153714">
    <property type="component" value="Chromosome 1"/>
</dbReference>
<dbReference type="InterPro" id="IPR038508">
    <property type="entry name" value="ArfGAP_dom_sf"/>
</dbReference>
<keyword evidence="1" id="KW-0343">GTPase activation</keyword>
<dbReference type="Pfam" id="PF01412">
    <property type="entry name" value="ArfGap"/>
    <property type="match status" value="1"/>
</dbReference>
<reference evidence="8" key="1">
    <citation type="submission" date="2021-12" db="EMBL/GenBank/DDBJ databases">
        <authorList>
            <person name="King R."/>
        </authorList>
    </citation>
    <scope>NUCLEOTIDE SEQUENCE</scope>
</reference>
<dbReference type="FunFam" id="1.10.220.150:FF:000014">
    <property type="entry name" value="ADP-ribosylation factor GTPase-activating protein"/>
    <property type="match status" value="1"/>
</dbReference>
<evidence type="ECO:0000256" key="1">
    <source>
        <dbReference type="ARBA" id="ARBA00022468"/>
    </source>
</evidence>
<dbReference type="EMBL" id="OU893332">
    <property type="protein sequence ID" value="CAG9781705.1"/>
    <property type="molecule type" value="Genomic_DNA"/>
</dbReference>
<dbReference type="OrthoDB" id="983479at2759"/>
<reference evidence="8" key="2">
    <citation type="submission" date="2022-10" db="EMBL/GenBank/DDBJ databases">
        <authorList>
            <consortium name="ENA_rothamsted_submissions"/>
            <consortium name="culmorum"/>
            <person name="King R."/>
        </authorList>
    </citation>
    <scope>NUCLEOTIDE SEQUENCE</scope>
</reference>
<keyword evidence="4" id="KW-0862">Zinc</keyword>
<sequence length="369" mass="40238">MASPRTRRKLNSIQTTDENHKCFECGTLNPQWVSVTYGIWICLECSGIHRSLGVHLSFVRSVTMDKWKDIELEKMMVGGNLKAREFFESQPDYKPGMTILQKYNTKAAAMYRQKIAAAAEGRPWTAADYKPDGPEKPAAAAEWGNSRDFYSSGDNAFHTSGSDNNISYHSEYGSGRYTGFGNTPKQSQSTPMSPIHSGNEMVDNTLASLASGWSMFASSVSKAARTCTENAVRYGEMATQKVSEMATTVTEKVCQRSILAWSCNQSSLGGSVGGGGGGVGEGGRRASNSSAHQTHSYGAMKSSTSEPYSQWNEQTQPWKESVAARNNLDARDLSRVGVSSPPPPARPPPHPTPPTAHKQSDDSWDWLNN</sequence>
<evidence type="ECO:0000256" key="5">
    <source>
        <dbReference type="PROSITE-ProRule" id="PRU00288"/>
    </source>
</evidence>
<evidence type="ECO:0000313" key="9">
    <source>
        <dbReference type="Proteomes" id="UP001153714"/>
    </source>
</evidence>
<evidence type="ECO:0000256" key="2">
    <source>
        <dbReference type="ARBA" id="ARBA00022723"/>
    </source>
</evidence>
<organism evidence="8 9">
    <name type="scientific">Diatraea saccharalis</name>
    <name type="common">sugarcane borer</name>
    <dbReference type="NCBI Taxonomy" id="40085"/>
    <lineage>
        <taxon>Eukaryota</taxon>
        <taxon>Metazoa</taxon>
        <taxon>Ecdysozoa</taxon>
        <taxon>Arthropoda</taxon>
        <taxon>Hexapoda</taxon>
        <taxon>Insecta</taxon>
        <taxon>Pterygota</taxon>
        <taxon>Neoptera</taxon>
        <taxon>Endopterygota</taxon>
        <taxon>Lepidoptera</taxon>
        <taxon>Glossata</taxon>
        <taxon>Ditrysia</taxon>
        <taxon>Pyraloidea</taxon>
        <taxon>Crambidae</taxon>
        <taxon>Crambinae</taxon>
        <taxon>Diatraea</taxon>
    </lineage>
</organism>
<feature type="domain" description="Arf-GAP" evidence="7">
    <location>
        <begin position="7"/>
        <end position="124"/>
    </location>
</feature>
<accession>A0A9N9N014</accession>
<evidence type="ECO:0000256" key="6">
    <source>
        <dbReference type="SAM" id="MobiDB-lite"/>
    </source>
</evidence>
<feature type="region of interest" description="Disordered" evidence="6">
    <location>
        <begin position="269"/>
        <end position="369"/>
    </location>
</feature>
<dbReference type="AlphaFoldDB" id="A0A9N9N014"/>
<feature type="region of interest" description="Disordered" evidence="6">
    <location>
        <begin position="177"/>
        <end position="199"/>
    </location>
</feature>
<name>A0A9N9N014_9NEOP</name>
<feature type="compositionally biased region" description="Polar residues" evidence="6">
    <location>
        <begin position="180"/>
        <end position="192"/>
    </location>
</feature>